<comment type="caution">
    <text evidence="2">The sequence shown here is derived from an EMBL/GenBank/DDBJ whole genome shotgun (WGS) entry which is preliminary data.</text>
</comment>
<sequence length="179" mass="19195">MRFLLIPLMLVAGLGLLLCALAQLAAIAGLLPSLQSHLSESVQTAAATILGGGIFAVWFPAVLLAQRINSGGRAKFSWKQVLAGCPPWMIYAVYGIFAYALVNFLLAIASRDTDMAKGVRLFSGHAMVFYGAAFCIFFSSWRRPDLLRTRCCPAGHEVAHEDRFCPVCGLAVTQGAEGS</sequence>
<keyword evidence="1" id="KW-0812">Transmembrane</keyword>
<keyword evidence="3" id="KW-1185">Reference proteome</keyword>
<feature type="transmembrane region" description="Helical" evidence="1">
    <location>
        <begin position="42"/>
        <end position="65"/>
    </location>
</feature>
<protein>
    <recommendedName>
        <fullName evidence="4">Zinc ribbon domain-containing protein</fullName>
    </recommendedName>
</protein>
<evidence type="ECO:0000256" key="1">
    <source>
        <dbReference type="SAM" id="Phobius"/>
    </source>
</evidence>
<proteinExistence type="predicted"/>
<name>A0ABV3ZY08_9BURK</name>
<dbReference type="RefSeq" id="WP_369339543.1">
    <property type="nucleotide sequence ID" value="NZ_JBFYGN010000020.1"/>
</dbReference>
<accession>A0ABV3ZY08</accession>
<feature type="transmembrane region" description="Helical" evidence="1">
    <location>
        <begin position="86"/>
        <end position="109"/>
    </location>
</feature>
<evidence type="ECO:0000313" key="2">
    <source>
        <dbReference type="EMBL" id="MEX8194358.1"/>
    </source>
</evidence>
<keyword evidence="1" id="KW-0472">Membrane</keyword>
<gene>
    <name evidence="2" type="ORF">AB6724_16115</name>
</gene>
<keyword evidence="1" id="KW-1133">Transmembrane helix</keyword>
<evidence type="ECO:0000313" key="3">
    <source>
        <dbReference type="Proteomes" id="UP001561046"/>
    </source>
</evidence>
<dbReference type="Proteomes" id="UP001561046">
    <property type="component" value="Unassembled WGS sequence"/>
</dbReference>
<organism evidence="2 3">
    <name type="scientific">Comamonas guangdongensis</name>
    <dbReference type="NCBI Taxonomy" id="510515"/>
    <lineage>
        <taxon>Bacteria</taxon>
        <taxon>Pseudomonadati</taxon>
        <taxon>Pseudomonadota</taxon>
        <taxon>Betaproteobacteria</taxon>
        <taxon>Burkholderiales</taxon>
        <taxon>Comamonadaceae</taxon>
        <taxon>Comamonas</taxon>
    </lineage>
</organism>
<dbReference type="EMBL" id="JBFYGN010000020">
    <property type="protein sequence ID" value="MEX8194358.1"/>
    <property type="molecule type" value="Genomic_DNA"/>
</dbReference>
<feature type="transmembrane region" description="Helical" evidence="1">
    <location>
        <begin position="121"/>
        <end position="141"/>
    </location>
</feature>
<reference evidence="2 3" key="1">
    <citation type="journal article" date="2013" name="Int. J. Syst. Evol. Microbiol.">
        <title>Comamonas guangdongensis sp. nov., isolated from subterranean forest sediment, and emended description of the genus Comamonas.</title>
        <authorList>
            <person name="Zhang J."/>
            <person name="Wang Y."/>
            <person name="Zhou S."/>
            <person name="Wu C."/>
            <person name="He J."/>
            <person name="Li F."/>
        </authorList>
    </citation>
    <scope>NUCLEOTIDE SEQUENCE [LARGE SCALE GENOMIC DNA]</scope>
    <source>
        <strain evidence="2 3">CCTCC AB2011133</strain>
    </source>
</reference>
<evidence type="ECO:0008006" key="4">
    <source>
        <dbReference type="Google" id="ProtNLM"/>
    </source>
</evidence>